<gene>
    <name evidence="3" type="ORF">PAM7971_01956</name>
</gene>
<evidence type="ECO:0000259" key="2">
    <source>
        <dbReference type="Pfam" id="PF08327"/>
    </source>
</evidence>
<reference evidence="3 4" key="1">
    <citation type="submission" date="2017-03" db="EMBL/GenBank/DDBJ databases">
        <authorList>
            <person name="Afonso C.L."/>
            <person name="Miller P.J."/>
            <person name="Scott M.A."/>
            <person name="Spackman E."/>
            <person name="Goraichik I."/>
            <person name="Dimitrov K.M."/>
            <person name="Suarez D.L."/>
            <person name="Swayne D.E."/>
        </authorList>
    </citation>
    <scope>NUCLEOTIDE SEQUENCE [LARGE SCALE GENOMIC DNA]</scope>
    <source>
        <strain evidence="3 4">CECT 7971</strain>
    </source>
</reference>
<accession>A0A1Y5SKP3</accession>
<evidence type="ECO:0000313" key="4">
    <source>
        <dbReference type="Proteomes" id="UP000193307"/>
    </source>
</evidence>
<dbReference type="SUPFAM" id="SSF55961">
    <property type="entry name" value="Bet v1-like"/>
    <property type="match status" value="1"/>
</dbReference>
<evidence type="ECO:0000313" key="3">
    <source>
        <dbReference type="EMBL" id="SLN41812.1"/>
    </source>
</evidence>
<dbReference type="Pfam" id="PF08327">
    <property type="entry name" value="AHSA1"/>
    <property type="match status" value="1"/>
</dbReference>
<dbReference type="OrthoDB" id="9803476at2"/>
<dbReference type="AlphaFoldDB" id="A0A1Y5SKP3"/>
<dbReference type="InterPro" id="IPR013538">
    <property type="entry name" value="ASHA1/2-like_C"/>
</dbReference>
<protein>
    <recommendedName>
        <fullName evidence="2">Activator of Hsp90 ATPase homologue 1/2-like C-terminal domain-containing protein</fullName>
    </recommendedName>
</protein>
<dbReference type="InterPro" id="IPR023393">
    <property type="entry name" value="START-like_dom_sf"/>
</dbReference>
<dbReference type="RefSeq" id="WP_085849213.1">
    <property type="nucleotide sequence ID" value="NZ_FNZV01000004.1"/>
</dbReference>
<dbReference type="EMBL" id="FWFW01000005">
    <property type="protein sequence ID" value="SLN41812.1"/>
    <property type="molecule type" value="Genomic_DNA"/>
</dbReference>
<comment type="similarity">
    <text evidence="1">Belongs to the AHA1 family.</text>
</comment>
<feature type="domain" description="Activator of Hsp90 ATPase homologue 1/2-like C-terminal" evidence="2">
    <location>
        <begin position="13"/>
        <end position="132"/>
    </location>
</feature>
<evidence type="ECO:0000256" key="1">
    <source>
        <dbReference type="ARBA" id="ARBA00006817"/>
    </source>
</evidence>
<proteinExistence type="inferred from homology"/>
<dbReference type="CDD" id="cd07814">
    <property type="entry name" value="SRPBCC_CalC_Aha1-like"/>
    <property type="match status" value="1"/>
</dbReference>
<sequence>MTDNTLRKSIYVKASRAQVWDFLTQPAQMKTWFHAPKAPLALGEHFELFSTDSDEKLIWGRVRDFSEAERLEHTFSVPDMDGEKSKVIWTLKDAEPGTRVSLVHSGLPRGAQKFDLLLALDKGWDAHIADLRTQLIALTD</sequence>
<name>A0A1Y5SKP3_9RHOB</name>
<dbReference type="Gene3D" id="3.30.530.20">
    <property type="match status" value="1"/>
</dbReference>
<organism evidence="3 4">
    <name type="scientific">Pacificibacter marinus</name>
    <dbReference type="NCBI Taxonomy" id="658057"/>
    <lineage>
        <taxon>Bacteria</taxon>
        <taxon>Pseudomonadati</taxon>
        <taxon>Pseudomonadota</taxon>
        <taxon>Alphaproteobacteria</taxon>
        <taxon>Rhodobacterales</taxon>
        <taxon>Roseobacteraceae</taxon>
        <taxon>Pacificibacter</taxon>
    </lineage>
</organism>
<keyword evidence="4" id="KW-1185">Reference proteome</keyword>
<dbReference type="Proteomes" id="UP000193307">
    <property type="component" value="Unassembled WGS sequence"/>
</dbReference>